<reference evidence="1 2" key="1">
    <citation type="journal article" date="2019" name="Int. J. Syst. Evol. Microbiol.">
        <title>The Global Catalogue of Microorganisms (GCM) 10K type strain sequencing project: providing services to taxonomists for standard genome sequencing and annotation.</title>
        <authorList>
            <consortium name="The Broad Institute Genomics Platform"/>
            <consortium name="The Broad Institute Genome Sequencing Center for Infectious Disease"/>
            <person name="Wu L."/>
            <person name="Ma J."/>
        </authorList>
    </citation>
    <scope>NUCLEOTIDE SEQUENCE [LARGE SCALE GENOMIC DNA]</scope>
    <source>
        <strain evidence="1 2">JCM 13813</strain>
    </source>
</reference>
<organism evidence="1 2">
    <name type="scientific">Nocardioides furvisabuli</name>
    <dbReference type="NCBI Taxonomy" id="375542"/>
    <lineage>
        <taxon>Bacteria</taxon>
        <taxon>Bacillati</taxon>
        <taxon>Actinomycetota</taxon>
        <taxon>Actinomycetes</taxon>
        <taxon>Propionibacteriales</taxon>
        <taxon>Nocardioidaceae</taxon>
        <taxon>Nocardioides</taxon>
    </lineage>
</organism>
<dbReference type="Proteomes" id="UP001501161">
    <property type="component" value="Unassembled WGS sequence"/>
</dbReference>
<evidence type="ECO:0000313" key="2">
    <source>
        <dbReference type="Proteomes" id="UP001501161"/>
    </source>
</evidence>
<keyword evidence="2" id="KW-1185">Reference proteome</keyword>
<dbReference type="EMBL" id="BAAAMQ010000005">
    <property type="protein sequence ID" value="GAA2095258.1"/>
    <property type="molecule type" value="Genomic_DNA"/>
</dbReference>
<sequence>MTTSRHPAHLVHDELATPDEMAADCRAVGRHLRLERAARAAVAAPPSIRYEDYPAEVGKREIRVSDAAARIANALHLHLD</sequence>
<comment type="caution">
    <text evidence="1">The sequence shown here is derived from an EMBL/GenBank/DDBJ whole genome shotgun (WGS) entry which is preliminary data.</text>
</comment>
<proteinExistence type="predicted"/>
<evidence type="ECO:0000313" key="1">
    <source>
        <dbReference type="EMBL" id="GAA2095258.1"/>
    </source>
</evidence>
<dbReference type="RefSeq" id="WP_231249499.1">
    <property type="nucleotide sequence ID" value="NZ_BAAAMQ010000005.1"/>
</dbReference>
<name>A0ABN2WPE6_9ACTN</name>
<gene>
    <name evidence="1" type="ORF">GCM10009726_02450</name>
</gene>
<protein>
    <submittedName>
        <fullName evidence="1">Uncharacterized protein</fullName>
    </submittedName>
</protein>
<accession>A0ABN2WPE6</accession>